<sequence>MGRHSSFRLRWSRYYQYILEGQVFFLKQKAFTNNSDGCIEWELITEQTYKDAMKRGSKDNVVVVEEEVSIAPVQPLTLIFNETYSMDETDVRQAIIEGQESVRELRKHTKIPNGLEYRIFKKILELQIKQVQDYEKVAI</sequence>
<organism evidence="1 2">
    <name type="scientific">Sporanaerobacter acetigenes DSM 13106</name>
    <dbReference type="NCBI Taxonomy" id="1123281"/>
    <lineage>
        <taxon>Bacteria</taxon>
        <taxon>Bacillati</taxon>
        <taxon>Bacillota</taxon>
        <taxon>Tissierellia</taxon>
        <taxon>Tissierellales</taxon>
        <taxon>Sporanaerobacteraceae</taxon>
        <taxon>Sporanaerobacter</taxon>
    </lineage>
</organism>
<dbReference type="RefSeq" id="WP_072743099.1">
    <property type="nucleotide sequence ID" value="NZ_FQXR01000003.1"/>
</dbReference>
<name>A0A1M5U3K9_9FIRM</name>
<proteinExistence type="predicted"/>
<evidence type="ECO:0000313" key="2">
    <source>
        <dbReference type="Proteomes" id="UP000184389"/>
    </source>
</evidence>
<protein>
    <submittedName>
        <fullName evidence="1">Uncharacterized protein</fullName>
    </submittedName>
</protein>
<dbReference type="Proteomes" id="UP000184389">
    <property type="component" value="Unassembled WGS sequence"/>
</dbReference>
<accession>A0A1M5U3K9</accession>
<reference evidence="1 2" key="1">
    <citation type="submission" date="2016-11" db="EMBL/GenBank/DDBJ databases">
        <authorList>
            <person name="Jaros S."/>
            <person name="Januszkiewicz K."/>
            <person name="Wedrychowicz H."/>
        </authorList>
    </citation>
    <scope>NUCLEOTIDE SEQUENCE [LARGE SCALE GENOMIC DNA]</scope>
    <source>
        <strain evidence="1 2">DSM 13106</strain>
    </source>
</reference>
<dbReference type="STRING" id="1123281.SAMN02745180_00508"/>
<evidence type="ECO:0000313" key="1">
    <source>
        <dbReference type="EMBL" id="SHH57273.1"/>
    </source>
</evidence>
<dbReference type="AlphaFoldDB" id="A0A1M5U3K9"/>
<dbReference type="OrthoDB" id="1707451at2"/>
<keyword evidence="2" id="KW-1185">Reference proteome</keyword>
<dbReference type="EMBL" id="FQXR01000003">
    <property type="protein sequence ID" value="SHH57273.1"/>
    <property type="molecule type" value="Genomic_DNA"/>
</dbReference>
<gene>
    <name evidence="1" type="ORF">SAMN02745180_00508</name>
</gene>